<dbReference type="GO" id="GO:0003746">
    <property type="term" value="F:translation elongation factor activity"/>
    <property type="evidence" value="ECO:0007669"/>
    <property type="project" value="UniProtKB-KW"/>
</dbReference>
<evidence type="ECO:0000256" key="2">
    <source>
        <dbReference type="ARBA" id="ARBA00022917"/>
    </source>
</evidence>
<dbReference type="Gene3D" id="3.30.70.870">
    <property type="entry name" value="Elongation Factor G (Translational Gtpase), domain 3"/>
    <property type="match status" value="1"/>
</dbReference>
<keyword evidence="1 6" id="KW-0547">Nucleotide-binding</keyword>
<dbReference type="InterPro" id="IPR035647">
    <property type="entry name" value="EFG_III/V"/>
</dbReference>
<dbReference type="Gene3D" id="3.30.70.240">
    <property type="match status" value="1"/>
</dbReference>
<dbReference type="InterPro" id="IPR041095">
    <property type="entry name" value="EFG_II"/>
</dbReference>
<dbReference type="Pfam" id="PF22042">
    <property type="entry name" value="EF-G_D2"/>
    <property type="match status" value="1"/>
</dbReference>
<dbReference type="Pfam" id="PF00679">
    <property type="entry name" value="EFG_C"/>
    <property type="match status" value="1"/>
</dbReference>
<evidence type="ECO:0000313" key="9">
    <source>
        <dbReference type="Proteomes" id="UP000298493"/>
    </source>
</evidence>
<dbReference type="GO" id="GO:0005525">
    <property type="term" value="F:GTP binding"/>
    <property type="evidence" value="ECO:0007669"/>
    <property type="project" value="UniProtKB-UniRule"/>
</dbReference>
<name>A0A4Z1NGR4_9PEZI</name>
<evidence type="ECO:0000256" key="4">
    <source>
        <dbReference type="ARBA" id="ARBA00023134"/>
    </source>
</evidence>
<dbReference type="PANTHER" id="PTHR43261:SF1">
    <property type="entry name" value="RIBOSOME-RELEASING FACTOR 2, MITOCHONDRIAL"/>
    <property type="match status" value="1"/>
</dbReference>
<sequence>MGADVRRSFGALRALVRLCSSWPPEAKDSELQGGSDASDTKTNLTLLGPLSIPQPAILHVDFNGMLRRGALSASRCHVQRWKGICCFSASTNHFAISDHEALSRTRNIGIIAHIDAGKTTTTERMLFYSGQTRRIGDVDDGSTVTDFLPAEKARGITIQSAAVSFSWPPASLEQSKKTENISVEKVSRRSSISHSINLIDTPGHADFTFEVLRSLRILDGAVCILDGVAGVEAQTEKVWLQANHYKIPRIIFVNKLDRNGAAFHRTIKEIGSRLHVWPALCQIPWWRLGDKKLCGVGDVVGLRALLWSEGSDGKAIEVFNVEQLAENDPEMANELMNARVALVELLSEHDDQMVELFLEYDEDHLAIPESDLVASLRRCTLQSPQHLAPVFAGASFRNVGVQPLMDAVDELLPSPHERPDPEIRIGGITSKLSTLLNGHLPLTKLDSKADAKKKAPSKLAANIGNLHGCALAFKVVNDAKRGVLVYVRVYSGSLARGAQLFNTSLGVTERAPAMLRMFANEAAIIDSIEAGQIGVIVGLKHARTGDTLISYPGVNPKNGPPAPLNTLQLRPIAVPPPVFFTSVEPESRSEEKQIKDTLQILLREDPSLNVSIDHESGQTHLAGMGELHLEIARDRLIQDFKARARIGNIEINYRESVEALGKKYTYNFDKEIGGKPAQASSTASIGPLNTNTISDYTLEHAQEIPLPDNNHLTILHPSLTDEGHALTSDDVSLPAQLDFPTLVSSLKSGVMAALARGPTYGFPLYSTHITLHVDPRQHITKDTIPAALSLAAREAVNGTIRASAEASSFALMEPVMLVTISINESDLGGVVHDLSSARGGHIISLDGEQSSTPTSPLSEDETLNIDTKRVYAPPDPFSSGYQGETLNASQNALRHITARVPLREMVGYLKYLRSLTGGRGTFVMQVDQFEKVTGQRLSVITKEMKGDGAY</sequence>
<dbReference type="InterPro" id="IPR031157">
    <property type="entry name" value="G_TR_CS"/>
</dbReference>
<dbReference type="EMBL" id="SNSC02000022">
    <property type="protein sequence ID" value="TID14547.1"/>
    <property type="molecule type" value="Genomic_DNA"/>
</dbReference>
<gene>
    <name evidence="6" type="primary">MEF2</name>
    <name evidence="8" type="ORF">E6O75_ATG08693</name>
</gene>
<dbReference type="Pfam" id="PF00009">
    <property type="entry name" value="GTP_EFTU"/>
    <property type="match status" value="1"/>
</dbReference>
<dbReference type="InterPro" id="IPR009000">
    <property type="entry name" value="Transl_B-barrel_sf"/>
</dbReference>
<dbReference type="GO" id="GO:0005759">
    <property type="term" value="C:mitochondrial matrix"/>
    <property type="evidence" value="ECO:0007669"/>
    <property type="project" value="UniProtKB-ARBA"/>
</dbReference>
<dbReference type="AlphaFoldDB" id="A0A4Z1NGR4"/>
<keyword evidence="8" id="KW-0251">Elongation factor</keyword>
<dbReference type="Proteomes" id="UP000298493">
    <property type="component" value="Unassembled WGS sequence"/>
</dbReference>
<evidence type="ECO:0000256" key="6">
    <source>
        <dbReference type="HAMAP-Rule" id="MF_03059"/>
    </source>
</evidence>
<evidence type="ECO:0000256" key="5">
    <source>
        <dbReference type="ARBA" id="ARBA00024731"/>
    </source>
</evidence>
<dbReference type="InterPro" id="IPR027417">
    <property type="entry name" value="P-loop_NTPase"/>
</dbReference>
<dbReference type="SUPFAM" id="SSF54980">
    <property type="entry name" value="EF-G C-terminal domain-like"/>
    <property type="match status" value="2"/>
</dbReference>
<comment type="function">
    <text evidence="6">Mitochondrial GTPase that mediates the disassembly of ribosomes from messenger RNA at the termination of mitochondrial protein biosynthesis. Not involved in the GTP-dependent ribosomal translocation step during translation elongation.</text>
</comment>
<dbReference type="InterPro" id="IPR035649">
    <property type="entry name" value="EFG_V"/>
</dbReference>
<dbReference type="CDD" id="cd16262">
    <property type="entry name" value="EFG_III"/>
    <property type="match status" value="1"/>
</dbReference>
<dbReference type="SUPFAM" id="SSF54211">
    <property type="entry name" value="Ribosomal protein S5 domain 2-like"/>
    <property type="match status" value="1"/>
</dbReference>
<feature type="domain" description="Tr-type G" evidence="7">
    <location>
        <begin position="103"/>
        <end position="416"/>
    </location>
</feature>
<dbReference type="InterPro" id="IPR009022">
    <property type="entry name" value="EFG_III"/>
</dbReference>
<feature type="binding site" evidence="6">
    <location>
        <begin position="112"/>
        <end position="119"/>
    </location>
    <ligand>
        <name>GTP</name>
        <dbReference type="ChEBI" id="CHEBI:37565"/>
    </ligand>
</feature>
<proteinExistence type="inferred from homology"/>
<reference evidence="8 9" key="1">
    <citation type="submission" date="2019-04" db="EMBL/GenBank/DDBJ databases">
        <title>High contiguity whole genome sequence and gene annotation resource for two Venturia nashicola isolates.</title>
        <authorList>
            <person name="Prokchorchik M."/>
            <person name="Won K."/>
            <person name="Lee Y."/>
            <person name="Choi E.D."/>
            <person name="Segonzac C."/>
            <person name="Sohn K.H."/>
        </authorList>
    </citation>
    <scope>NUCLEOTIDE SEQUENCE [LARGE SCALE GENOMIC DNA]</scope>
    <source>
        <strain evidence="8 9">PRI2</strain>
    </source>
</reference>
<dbReference type="Gene3D" id="2.40.30.10">
    <property type="entry name" value="Translation factors"/>
    <property type="match status" value="1"/>
</dbReference>
<keyword evidence="9" id="KW-1185">Reference proteome</keyword>
<dbReference type="InterPro" id="IPR000795">
    <property type="entry name" value="T_Tr_GTP-bd_dom"/>
</dbReference>
<dbReference type="FunFam" id="3.40.50.300:FF:000514">
    <property type="entry name" value="Ribosome-releasing factor 2, mitochondrial"/>
    <property type="match status" value="1"/>
</dbReference>
<comment type="similarity">
    <text evidence="6">Belongs to the TRAFAC class translation factor GTPase superfamily. Classic translation factor GTPase family. EF-G/EF-2 subfamily.</text>
</comment>
<dbReference type="PRINTS" id="PR00315">
    <property type="entry name" value="ELONGATNFCT"/>
</dbReference>
<dbReference type="PANTHER" id="PTHR43261">
    <property type="entry name" value="TRANSLATION ELONGATION FACTOR G-RELATED"/>
    <property type="match status" value="1"/>
</dbReference>
<dbReference type="FunFam" id="2.40.30.10:FF:000106">
    <property type="entry name" value="Ribosome-releasing factor 2, mitochondrial"/>
    <property type="match status" value="1"/>
</dbReference>
<dbReference type="SUPFAM" id="SSF50447">
    <property type="entry name" value="Translation proteins"/>
    <property type="match status" value="1"/>
</dbReference>
<evidence type="ECO:0000313" key="8">
    <source>
        <dbReference type="EMBL" id="TID14547.1"/>
    </source>
</evidence>
<dbReference type="Gene3D" id="3.40.50.300">
    <property type="entry name" value="P-loop containing nucleotide triphosphate hydrolases"/>
    <property type="match status" value="1"/>
</dbReference>
<dbReference type="GO" id="GO:0032543">
    <property type="term" value="P:mitochondrial translation"/>
    <property type="evidence" value="ECO:0007669"/>
    <property type="project" value="UniProtKB-UniRule"/>
</dbReference>
<organism evidence="8 9">
    <name type="scientific">Venturia nashicola</name>
    <dbReference type="NCBI Taxonomy" id="86259"/>
    <lineage>
        <taxon>Eukaryota</taxon>
        <taxon>Fungi</taxon>
        <taxon>Dikarya</taxon>
        <taxon>Ascomycota</taxon>
        <taxon>Pezizomycotina</taxon>
        <taxon>Dothideomycetes</taxon>
        <taxon>Pleosporomycetidae</taxon>
        <taxon>Venturiales</taxon>
        <taxon>Venturiaceae</taxon>
        <taxon>Venturia</taxon>
    </lineage>
</organism>
<dbReference type="Pfam" id="PF14492">
    <property type="entry name" value="EFG_III"/>
    <property type="match status" value="1"/>
</dbReference>
<dbReference type="HAMAP" id="MF_03059">
    <property type="entry name" value="mEF_G_2"/>
    <property type="match status" value="1"/>
</dbReference>
<dbReference type="InterPro" id="IPR053905">
    <property type="entry name" value="EF-G-like_DII"/>
</dbReference>
<evidence type="ECO:0000256" key="3">
    <source>
        <dbReference type="ARBA" id="ARBA00023128"/>
    </source>
</evidence>
<dbReference type="InterPro" id="IPR020568">
    <property type="entry name" value="Ribosomal_Su5_D2-typ_SF"/>
</dbReference>
<evidence type="ECO:0000259" key="7">
    <source>
        <dbReference type="PROSITE" id="PS51722"/>
    </source>
</evidence>
<dbReference type="GO" id="GO:0032790">
    <property type="term" value="P:ribosome disassembly"/>
    <property type="evidence" value="ECO:0007669"/>
    <property type="project" value="UniProtKB-UniRule"/>
</dbReference>
<dbReference type="NCBIfam" id="TIGR00231">
    <property type="entry name" value="small_GTP"/>
    <property type="match status" value="1"/>
</dbReference>
<keyword evidence="4 6" id="KW-0342">GTP-binding</keyword>
<dbReference type="SMART" id="SM00838">
    <property type="entry name" value="EFG_C"/>
    <property type="match status" value="1"/>
</dbReference>
<dbReference type="PROSITE" id="PS51722">
    <property type="entry name" value="G_TR_2"/>
    <property type="match status" value="1"/>
</dbReference>
<feature type="binding site" evidence="6">
    <location>
        <begin position="254"/>
        <end position="257"/>
    </location>
    <ligand>
        <name>GTP</name>
        <dbReference type="ChEBI" id="CHEBI:37565"/>
    </ligand>
</feature>
<dbReference type="STRING" id="86259.A0A4Z1NGR4"/>
<dbReference type="SUPFAM" id="SSF52540">
    <property type="entry name" value="P-loop containing nucleoside triphosphate hydrolases"/>
    <property type="match status" value="1"/>
</dbReference>
<dbReference type="InterPro" id="IPR000640">
    <property type="entry name" value="EFG_V-like"/>
</dbReference>
<protein>
    <recommendedName>
        <fullName evidence="6">Ribosome-releasing factor 2, mitochondrial</fullName>
        <shortName evidence="6">RRF2mt</shortName>
    </recommendedName>
    <alternativeName>
        <fullName evidence="6">Elongation factor G 2, mitochondrial</fullName>
        <shortName evidence="6">EF-G2mt</shortName>
        <shortName evidence="6">mEF-G 2</shortName>
    </alternativeName>
</protein>
<comment type="function">
    <text evidence="5">Catalyzes the GTP-dependent ribosomal translocation step during translation elongation. During this step, the ribosome changes from the pre-translocational (PRE) to the post-translocational (POST) state as the newly formed A-site-bound peptidyl-tRNA and P-site-bound deacylated tRNA move to the P and E sites, respectively. Catalyzes the coordinated movement of the two tRNA molecules, the mRNA and conformational changes in the ribosome.</text>
</comment>
<dbReference type="GO" id="GO:0003924">
    <property type="term" value="F:GTPase activity"/>
    <property type="evidence" value="ECO:0007669"/>
    <property type="project" value="UniProtKB-UniRule"/>
</dbReference>
<evidence type="ECO:0000256" key="1">
    <source>
        <dbReference type="ARBA" id="ARBA00022741"/>
    </source>
</evidence>
<dbReference type="PROSITE" id="PS00301">
    <property type="entry name" value="G_TR_1"/>
    <property type="match status" value="1"/>
</dbReference>
<dbReference type="InterPro" id="IPR005225">
    <property type="entry name" value="Small_GTP-bd"/>
</dbReference>
<dbReference type="FunFam" id="3.30.70.870:FF:000007">
    <property type="entry name" value="Ribosome-releasing factor 2, mitochondrial"/>
    <property type="match status" value="1"/>
</dbReference>
<dbReference type="CDD" id="cd03713">
    <property type="entry name" value="EFG_mtEFG_C"/>
    <property type="match status" value="1"/>
</dbReference>
<keyword evidence="3 6" id="KW-0496">Mitochondrion</keyword>
<keyword evidence="2 6" id="KW-0648">Protein biosynthesis</keyword>
<comment type="subcellular location">
    <subcellularLocation>
        <location evidence="6">Mitochondrion</location>
    </subcellularLocation>
</comment>
<comment type="caution">
    <text evidence="8">The sequence shown here is derived from an EMBL/GenBank/DDBJ whole genome shotgun (WGS) entry which is preliminary data.</text>
</comment>
<dbReference type="InterPro" id="IPR030851">
    <property type="entry name" value="EFG2"/>
</dbReference>
<accession>A0A4Z1NGR4</accession>
<feature type="binding site" evidence="6">
    <location>
        <begin position="200"/>
        <end position="204"/>
    </location>
    <ligand>
        <name>GTP</name>
        <dbReference type="ChEBI" id="CHEBI:37565"/>
    </ligand>
</feature>